<dbReference type="EMBL" id="AQQY01000008">
    <property type="protein sequence ID" value="KCV81421.1"/>
    <property type="molecule type" value="Genomic_DNA"/>
</dbReference>
<protein>
    <submittedName>
        <fullName evidence="1">Uncharacterized protein</fullName>
    </submittedName>
</protein>
<comment type="caution">
    <text evidence="1">The sequence shown here is derived from an EMBL/GenBank/DDBJ whole genome shotgun (WGS) entry which is preliminary data.</text>
</comment>
<dbReference type="STRING" id="1461693.ATO10_12469"/>
<accession>A0A058ZKT2</accession>
<proteinExistence type="predicted"/>
<reference evidence="1 2" key="1">
    <citation type="submission" date="2013-04" db="EMBL/GenBank/DDBJ databases">
        <title>Shimia sp. 22II-S11-Z10 Genome Sequencing.</title>
        <authorList>
            <person name="Lai Q."/>
            <person name="Li G."/>
            <person name="Shao Z."/>
        </authorList>
    </citation>
    <scope>NUCLEOTIDE SEQUENCE [LARGE SCALE GENOMIC DNA]</scope>
    <source>
        <strain evidence="2">22II-S11-Z10</strain>
    </source>
</reference>
<evidence type="ECO:0000313" key="2">
    <source>
        <dbReference type="Proteomes" id="UP000024836"/>
    </source>
</evidence>
<keyword evidence="2" id="KW-1185">Reference proteome</keyword>
<name>A0A058ZKT2_9RHOB</name>
<gene>
    <name evidence="1" type="ORF">ATO10_12469</name>
</gene>
<dbReference type="RefSeq" id="WP_035252055.1">
    <property type="nucleotide sequence ID" value="NZ_AQQY01000008.1"/>
</dbReference>
<evidence type="ECO:0000313" key="1">
    <source>
        <dbReference type="EMBL" id="KCV81421.1"/>
    </source>
</evidence>
<organism evidence="1 2">
    <name type="scientific">Actibacterium atlanticum</name>
    <dbReference type="NCBI Taxonomy" id="1461693"/>
    <lineage>
        <taxon>Bacteria</taxon>
        <taxon>Pseudomonadati</taxon>
        <taxon>Pseudomonadota</taxon>
        <taxon>Alphaproteobacteria</taxon>
        <taxon>Rhodobacterales</taxon>
        <taxon>Roseobacteraceae</taxon>
        <taxon>Actibacterium</taxon>
    </lineage>
</organism>
<dbReference type="AlphaFoldDB" id="A0A058ZKT2"/>
<dbReference type="Proteomes" id="UP000024836">
    <property type="component" value="Unassembled WGS sequence"/>
</dbReference>
<sequence>MNKLFLFVGAVLAVVAVFSMVSGDSGLLGSAPKRHENFSAKQLQNLSALSGERIAEYAASFSEESWRCSNTLDNSSYFYDYLQAGLLSVAAQECSGKPYTLTRNNAGQTFVHAMEQGLKDQILPWPQAPGLTQDQEFLISQLSGRSLMLLSQKFGSYVKRDPRKWSQQCTKAQKVPNFPAWSALHEAGLIEPTQMQCASLPFAVVATPLGRAVSLAVYSGLEAERARFIAK</sequence>